<evidence type="ECO:0000259" key="9">
    <source>
        <dbReference type="PROSITE" id="PS50112"/>
    </source>
</evidence>
<dbReference type="Proteomes" id="UP000183894">
    <property type="component" value="Unassembled WGS sequence"/>
</dbReference>
<comment type="caution">
    <text evidence="6">Lacks conserved residue(s) required for the propagation of feature annotation.</text>
</comment>
<evidence type="ECO:0000259" key="10">
    <source>
        <dbReference type="PROSITE" id="PS50113"/>
    </source>
</evidence>
<dbReference type="Pfam" id="PF02518">
    <property type="entry name" value="HATPase_c"/>
    <property type="match status" value="1"/>
</dbReference>
<dbReference type="SMART" id="SM00388">
    <property type="entry name" value="HisKA"/>
    <property type="match status" value="1"/>
</dbReference>
<dbReference type="InterPro" id="IPR001789">
    <property type="entry name" value="Sig_transdc_resp-reg_receiver"/>
</dbReference>
<dbReference type="EC" id="2.7.13.3" evidence="2"/>
<evidence type="ECO:0000256" key="5">
    <source>
        <dbReference type="ARBA" id="ARBA00023012"/>
    </source>
</evidence>
<dbReference type="Gene3D" id="3.30.565.10">
    <property type="entry name" value="Histidine kinase-like ATPase, C-terminal domain"/>
    <property type="match status" value="1"/>
</dbReference>
<dbReference type="GO" id="GO:0006355">
    <property type="term" value="P:regulation of DNA-templated transcription"/>
    <property type="evidence" value="ECO:0007669"/>
    <property type="project" value="InterPro"/>
</dbReference>
<dbReference type="EMBL" id="FOAD01000001">
    <property type="protein sequence ID" value="SEK74022.1"/>
    <property type="molecule type" value="Genomic_DNA"/>
</dbReference>
<reference evidence="11 12" key="1">
    <citation type="submission" date="2016-10" db="EMBL/GenBank/DDBJ databases">
        <authorList>
            <person name="de Groot N.N."/>
        </authorList>
    </citation>
    <scope>NUCLEOTIDE SEQUENCE [LARGE SCALE GENOMIC DNA]</scope>
    <source>
        <strain evidence="11 12">CDM_5</strain>
    </source>
</reference>
<evidence type="ECO:0000313" key="11">
    <source>
        <dbReference type="EMBL" id="SEK74022.1"/>
    </source>
</evidence>
<dbReference type="InterPro" id="IPR005467">
    <property type="entry name" value="His_kinase_dom"/>
</dbReference>
<dbReference type="InterPro" id="IPR036097">
    <property type="entry name" value="HisK_dim/P_sf"/>
</dbReference>
<evidence type="ECO:0000259" key="8">
    <source>
        <dbReference type="PROSITE" id="PS50110"/>
    </source>
</evidence>
<name>A0A1H7JHR2_HALLR</name>
<evidence type="ECO:0000256" key="2">
    <source>
        <dbReference type="ARBA" id="ARBA00012438"/>
    </source>
</evidence>
<dbReference type="SUPFAM" id="SSF55781">
    <property type="entry name" value="GAF domain-like"/>
    <property type="match status" value="2"/>
</dbReference>
<dbReference type="SUPFAM" id="SSF47384">
    <property type="entry name" value="Homodimeric domain of signal transducing histidine kinase"/>
    <property type="match status" value="1"/>
</dbReference>
<dbReference type="RefSeq" id="WP_074792583.1">
    <property type="nucleotide sequence ID" value="NZ_FOAD01000001.1"/>
</dbReference>
<dbReference type="InterPro" id="IPR001610">
    <property type="entry name" value="PAC"/>
</dbReference>
<evidence type="ECO:0000256" key="4">
    <source>
        <dbReference type="ARBA" id="ARBA00022777"/>
    </source>
</evidence>
<feature type="domain" description="PAS" evidence="9">
    <location>
        <begin position="560"/>
        <end position="629"/>
    </location>
</feature>
<dbReference type="InterPro" id="IPR003594">
    <property type="entry name" value="HATPase_dom"/>
</dbReference>
<dbReference type="GO" id="GO:0000155">
    <property type="term" value="F:phosphorelay sensor kinase activity"/>
    <property type="evidence" value="ECO:0007669"/>
    <property type="project" value="InterPro"/>
</dbReference>
<keyword evidence="5" id="KW-0902">Two-component regulatory system</keyword>
<dbReference type="PROSITE" id="PS50112">
    <property type="entry name" value="PAS"/>
    <property type="match status" value="2"/>
</dbReference>
<dbReference type="PROSITE" id="PS50109">
    <property type="entry name" value="HIS_KIN"/>
    <property type="match status" value="1"/>
</dbReference>
<dbReference type="InterPro" id="IPR003018">
    <property type="entry name" value="GAF"/>
</dbReference>
<evidence type="ECO:0000313" key="12">
    <source>
        <dbReference type="Proteomes" id="UP000183894"/>
    </source>
</evidence>
<dbReference type="SMART" id="SM00065">
    <property type="entry name" value="GAF"/>
    <property type="match status" value="2"/>
</dbReference>
<dbReference type="Pfam" id="PF00072">
    <property type="entry name" value="Response_reg"/>
    <property type="match status" value="1"/>
</dbReference>
<evidence type="ECO:0000256" key="6">
    <source>
        <dbReference type="PROSITE-ProRule" id="PRU00169"/>
    </source>
</evidence>
<dbReference type="Gene3D" id="3.40.50.2300">
    <property type="match status" value="1"/>
</dbReference>
<dbReference type="PROSITE" id="PS50113">
    <property type="entry name" value="PAC"/>
    <property type="match status" value="1"/>
</dbReference>
<feature type="domain" description="Response regulatory" evidence="8">
    <location>
        <begin position="13"/>
        <end position="129"/>
    </location>
</feature>
<dbReference type="PANTHER" id="PTHR43711">
    <property type="entry name" value="TWO-COMPONENT HISTIDINE KINASE"/>
    <property type="match status" value="1"/>
</dbReference>
<dbReference type="SMART" id="SM00091">
    <property type="entry name" value="PAS"/>
    <property type="match status" value="3"/>
</dbReference>
<accession>A0A1H7JHR2</accession>
<dbReference type="InterPro" id="IPR000014">
    <property type="entry name" value="PAS"/>
</dbReference>
<keyword evidence="3" id="KW-0808">Transferase</keyword>
<dbReference type="InterPro" id="IPR011006">
    <property type="entry name" value="CheY-like_superfamily"/>
</dbReference>
<dbReference type="Pfam" id="PF00989">
    <property type="entry name" value="PAS"/>
    <property type="match status" value="1"/>
</dbReference>
<dbReference type="CDD" id="cd00075">
    <property type="entry name" value="HATPase"/>
    <property type="match status" value="1"/>
</dbReference>
<dbReference type="SMART" id="SM00086">
    <property type="entry name" value="PAC"/>
    <property type="match status" value="2"/>
</dbReference>
<proteinExistence type="predicted"/>
<dbReference type="CDD" id="cd00130">
    <property type="entry name" value="PAS"/>
    <property type="match status" value="3"/>
</dbReference>
<dbReference type="InterPro" id="IPR036890">
    <property type="entry name" value="HATPase_C_sf"/>
</dbReference>
<sequence length="1055" mass="116908">MDGLEDRREQPICVLYVDDDAAFAKLVETELPRIDSRFDVTLAGTVDEAFETLVAQPVDCVVTAYSLGEQTGIDLVDSVQESDENLPTILCTDGQNEPLTPSEYGVGVSNHVAIHVGRDTLGLLASAIETLVDASRAAKRADETSDRFRRTLERATDAVYAVDTEWRIEYMNQKMAERVGCDPDAIMGSILWEEFSSVVGTELERKYRTAMETGEPVSFEQYLEPPFDYWVEVRAFPDDDGLTVFSREITEEREQTHELERSKAILEQVHDVVFVLDSSFDIKYANPSAARARGGPDEMRGVNILDIVDDRVPDEDITRFREAVSETISRTHVRGDGAQTGLYDADLQVMFDAADGPRTFDVRLTPLTESDEDRVLVVGRDVTDHQEIKQQLERERDALQAVQRVMGDADLSTDERLTKLLDVGRRTLDLDVGIVSDIDGSDYVVRAAVSTGGGISVGDRFDLESTYCEAVVASHGVCSFVDAVEAGRESHPAYQEFELESYIGAPLSVDGERFGTVNFSSPNSRDVAFGELERTFVELLGELVSTELARERSRYKLEQTNQRLESLIQAAPMAIMEVDEDGHVHLWNHGAEEMFGWTSDEVVDEQNPLIPEDKTEEFETHRKQTFSGGRIRGKEVRRQTKDGEKRDYLLSTAPVESADGNIDRTIAVLEDITPQKTLEANLRALQQTAQELSAASSVDDIAEIAVDAAADVLGLDVTSMWQYDDRRERLVPLTETGAARGLYGETPPLTPGRSLAWEAFETGEVRAYDDVREYDNRYNDDTEIRSEIIVPLGDVGLLLTGSTSPREFSEQDVDLFRILASSVEAALVRAKRESELRQQNERLDQFASVVSHDLRNPLSVATGFLEIAEETGEKAYFEKVESAHERIEDLIDDLLSLARGERPVEDGVDVALDSIANEAWEYVDTADATLSVGELPTITGDPSRLKQLFENLFRNAAEHGGDDVSITIDSLDSGHGFYVEDDGVGIPPTHRENIFEHGVSYSRSGTGFGLSIVAAIARAHGWTVAVTDGADGGARFEFEPRRIHGSAPKEAHSTR</sequence>
<dbReference type="SUPFAM" id="SSF55874">
    <property type="entry name" value="ATPase domain of HSP90 chaperone/DNA topoisomerase II/histidine kinase"/>
    <property type="match status" value="1"/>
</dbReference>
<dbReference type="InterPro" id="IPR035965">
    <property type="entry name" value="PAS-like_dom_sf"/>
</dbReference>
<gene>
    <name evidence="11" type="ORF">SAMN04488691_1011199</name>
</gene>
<dbReference type="NCBIfam" id="TIGR00229">
    <property type="entry name" value="sensory_box"/>
    <property type="match status" value="1"/>
</dbReference>
<dbReference type="InterPro" id="IPR003661">
    <property type="entry name" value="HisK_dim/P_dom"/>
</dbReference>
<dbReference type="Gene3D" id="3.30.450.40">
    <property type="match status" value="2"/>
</dbReference>
<dbReference type="CDD" id="cd00082">
    <property type="entry name" value="HisKA"/>
    <property type="match status" value="1"/>
</dbReference>
<dbReference type="OrthoDB" id="230688at2157"/>
<evidence type="ECO:0000256" key="3">
    <source>
        <dbReference type="ARBA" id="ARBA00022679"/>
    </source>
</evidence>
<dbReference type="Pfam" id="PF00512">
    <property type="entry name" value="HisKA"/>
    <property type="match status" value="1"/>
</dbReference>
<dbReference type="AlphaFoldDB" id="A0A1H7JHR2"/>
<dbReference type="InterPro" id="IPR013767">
    <property type="entry name" value="PAS_fold"/>
</dbReference>
<feature type="domain" description="PAS" evidence="9">
    <location>
        <begin position="144"/>
        <end position="214"/>
    </location>
</feature>
<dbReference type="Pfam" id="PF13185">
    <property type="entry name" value="GAF_2"/>
    <property type="match status" value="2"/>
</dbReference>
<dbReference type="InterPro" id="IPR029016">
    <property type="entry name" value="GAF-like_dom_sf"/>
</dbReference>
<dbReference type="SMART" id="SM00387">
    <property type="entry name" value="HATPase_c"/>
    <property type="match status" value="1"/>
</dbReference>
<dbReference type="Gene3D" id="1.10.287.130">
    <property type="match status" value="1"/>
</dbReference>
<dbReference type="PROSITE" id="PS50110">
    <property type="entry name" value="RESPONSE_REGULATORY"/>
    <property type="match status" value="1"/>
</dbReference>
<dbReference type="Gene3D" id="3.30.450.20">
    <property type="entry name" value="PAS domain"/>
    <property type="match status" value="3"/>
</dbReference>
<comment type="catalytic activity">
    <reaction evidence="1">
        <text>ATP + protein L-histidine = ADP + protein N-phospho-L-histidine.</text>
        <dbReference type="EC" id="2.7.13.3"/>
    </reaction>
</comment>
<dbReference type="InterPro" id="IPR000700">
    <property type="entry name" value="PAS-assoc_C"/>
</dbReference>
<organism evidence="11 12">
    <name type="scientific">Haloferax larsenii</name>
    <dbReference type="NCBI Taxonomy" id="302484"/>
    <lineage>
        <taxon>Archaea</taxon>
        <taxon>Methanobacteriati</taxon>
        <taxon>Methanobacteriota</taxon>
        <taxon>Stenosarchaea group</taxon>
        <taxon>Halobacteria</taxon>
        <taxon>Halobacteriales</taxon>
        <taxon>Haloferacaceae</taxon>
        <taxon>Haloferax</taxon>
    </lineage>
</organism>
<feature type="domain" description="Histidine kinase" evidence="7">
    <location>
        <begin position="849"/>
        <end position="1044"/>
    </location>
</feature>
<dbReference type="InterPro" id="IPR013656">
    <property type="entry name" value="PAS_4"/>
</dbReference>
<dbReference type="PANTHER" id="PTHR43711:SF1">
    <property type="entry name" value="HISTIDINE KINASE 1"/>
    <property type="match status" value="1"/>
</dbReference>
<dbReference type="SUPFAM" id="SSF52172">
    <property type="entry name" value="CheY-like"/>
    <property type="match status" value="1"/>
</dbReference>
<keyword evidence="4" id="KW-0418">Kinase</keyword>
<protein>
    <recommendedName>
        <fullName evidence="2">histidine kinase</fullName>
        <ecNumber evidence="2">2.7.13.3</ecNumber>
    </recommendedName>
</protein>
<dbReference type="InterPro" id="IPR050736">
    <property type="entry name" value="Sensor_HK_Regulatory"/>
</dbReference>
<feature type="domain" description="PAC" evidence="10">
    <location>
        <begin position="632"/>
        <end position="684"/>
    </location>
</feature>
<evidence type="ECO:0000256" key="1">
    <source>
        <dbReference type="ARBA" id="ARBA00000085"/>
    </source>
</evidence>
<evidence type="ECO:0000259" key="7">
    <source>
        <dbReference type="PROSITE" id="PS50109"/>
    </source>
</evidence>
<dbReference type="Pfam" id="PF08448">
    <property type="entry name" value="PAS_4"/>
    <property type="match status" value="2"/>
</dbReference>
<dbReference type="SUPFAM" id="SSF55785">
    <property type="entry name" value="PYP-like sensor domain (PAS domain)"/>
    <property type="match status" value="3"/>
</dbReference>